<evidence type="ECO:0000313" key="2">
    <source>
        <dbReference type="Proteomes" id="UP000033121"/>
    </source>
</evidence>
<name>A0A0E9N1C4_9BACT</name>
<dbReference type="OrthoDB" id="9795056at2"/>
<protein>
    <submittedName>
        <fullName evidence="1">Uncharacterized protein</fullName>
    </submittedName>
</protein>
<gene>
    <name evidence="1" type="ORF">FPE01S_02_05460</name>
</gene>
<dbReference type="InterPro" id="IPR047114">
    <property type="entry name" value="YciF"/>
</dbReference>
<dbReference type="STRING" id="1220578.FPE01S_02_05460"/>
<proteinExistence type="predicted"/>
<dbReference type="EMBL" id="BBWV01000002">
    <property type="protein sequence ID" value="GAO43441.1"/>
    <property type="molecule type" value="Genomic_DNA"/>
</dbReference>
<comment type="caution">
    <text evidence="1">The sequence shown here is derived from an EMBL/GenBank/DDBJ whole genome shotgun (WGS) entry which is preliminary data.</text>
</comment>
<dbReference type="InterPro" id="IPR010287">
    <property type="entry name" value="DUF892_YciF-like"/>
</dbReference>
<dbReference type="RefSeq" id="WP_052955747.1">
    <property type="nucleotide sequence ID" value="NZ_BBWV01000002.1"/>
</dbReference>
<dbReference type="SUPFAM" id="SSF47240">
    <property type="entry name" value="Ferritin-like"/>
    <property type="match status" value="1"/>
</dbReference>
<dbReference type="PANTHER" id="PTHR30565">
    <property type="entry name" value="PROTEIN YCIF"/>
    <property type="match status" value="1"/>
</dbReference>
<dbReference type="AlphaFoldDB" id="A0A0E9N1C4"/>
<dbReference type="PANTHER" id="PTHR30565:SF9">
    <property type="entry name" value="PROTEIN YCIF"/>
    <property type="match status" value="1"/>
</dbReference>
<organism evidence="1 2">
    <name type="scientific">Flavihumibacter petaseus NBRC 106054</name>
    <dbReference type="NCBI Taxonomy" id="1220578"/>
    <lineage>
        <taxon>Bacteria</taxon>
        <taxon>Pseudomonadati</taxon>
        <taxon>Bacteroidota</taxon>
        <taxon>Chitinophagia</taxon>
        <taxon>Chitinophagales</taxon>
        <taxon>Chitinophagaceae</taxon>
        <taxon>Flavihumibacter</taxon>
    </lineage>
</organism>
<reference evidence="1 2" key="1">
    <citation type="submission" date="2015-04" db="EMBL/GenBank/DDBJ databases">
        <title>Whole genome shotgun sequence of Flavihumibacter petaseus NBRC 106054.</title>
        <authorList>
            <person name="Miyazawa S."/>
            <person name="Hosoyama A."/>
            <person name="Hashimoto M."/>
            <person name="Noguchi M."/>
            <person name="Tsuchikane K."/>
            <person name="Ohji S."/>
            <person name="Yamazoe A."/>
            <person name="Ichikawa N."/>
            <person name="Kimura A."/>
            <person name="Fujita N."/>
        </authorList>
    </citation>
    <scope>NUCLEOTIDE SEQUENCE [LARGE SCALE GENOMIC DNA]</scope>
    <source>
        <strain evidence="1 2">NBRC 106054</strain>
    </source>
</reference>
<dbReference type="InterPro" id="IPR009078">
    <property type="entry name" value="Ferritin-like_SF"/>
</dbReference>
<dbReference type="Proteomes" id="UP000033121">
    <property type="component" value="Unassembled WGS sequence"/>
</dbReference>
<dbReference type="InterPro" id="IPR012347">
    <property type="entry name" value="Ferritin-like"/>
</dbReference>
<keyword evidence="2" id="KW-1185">Reference proteome</keyword>
<dbReference type="Gene3D" id="1.20.1260.10">
    <property type="match status" value="1"/>
</dbReference>
<sequence length="152" mass="16524">MSNTKKSTRQGTQHAEHLGKILDESLKDIYWAENHLVKTLPKLSAAATDELLKEAFDAHLGQTREHVAIVEQVFKLLGKEASGKRCAAMAGLSEEALEVVEQHEAGAAKDAALIMSAQKAEHYEIAAYGSMVSFAIHLGREDVADLLTEVLS</sequence>
<dbReference type="Pfam" id="PF05974">
    <property type="entry name" value="DUF892"/>
    <property type="match status" value="1"/>
</dbReference>
<evidence type="ECO:0000313" key="1">
    <source>
        <dbReference type="EMBL" id="GAO43441.1"/>
    </source>
</evidence>
<accession>A0A0E9N1C4</accession>